<sequence length="54" mass="5957">MRWVVRESDFARSPAVGFQPRSGRNPCLGGSGLTNHADSCILMHVSECTVRRNP</sequence>
<evidence type="ECO:0000313" key="2">
    <source>
        <dbReference type="Proteomes" id="UP000003824"/>
    </source>
</evidence>
<protein>
    <submittedName>
        <fullName evidence="1">Predicted protein</fullName>
    </submittedName>
</protein>
<dbReference type="AlphaFoldDB" id="D5ZSF2"/>
<gene>
    <name evidence="1" type="ORF">SSFG_05800</name>
</gene>
<accession>D5ZSF2</accession>
<name>D5ZSF2_STRV1</name>
<reference evidence="2" key="1">
    <citation type="submission" date="2008-12" db="EMBL/GenBank/DDBJ databases">
        <title>Annotation of Streptomyces ghanaensis ATCC 14672.</title>
        <authorList>
            <consortium name="The Broad Institute Genome Sequencing Platform"/>
            <consortium name="Broad Institute Microbial Sequencing Center"/>
            <person name="Fischbach M."/>
            <person name="Ward D."/>
            <person name="Young S."/>
            <person name="Kodira C.D."/>
            <person name="Zeng Q."/>
            <person name="Koehrsen M."/>
            <person name="Godfrey P."/>
            <person name="Alvarado L."/>
            <person name="Berlin A.M."/>
            <person name="Borenstein D."/>
            <person name="Chen Z."/>
            <person name="Engels R."/>
            <person name="Freedman E."/>
            <person name="Gellesch M."/>
            <person name="Goldberg J."/>
            <person name="Griggs A."/>
            <person name="Gujja S."/>
            <person name="Heiman D.I."/>
            <person name="Hepburn T.A."/>
            <person name="Howarth C."/>
            <person name="Jen D."/>
            <person name="Larson L."/>
            <person name="Lewis B."/>
            <person name="Mehta T."/>
            <person name="Park D."/>
            <person name="Pearson M."/>
            <person name="Roberts A."/>
            <person name="Saif S."/>
            <person name="Shea T.D."/>
            <person name="Shenoy N."/>
            <person name="Sisk P."/>
            <person name="Stolte C."/>
            <person name="Sykes S.N."/>
            <person name="Walk T."/>
            <person name="White J."/>
            <person name="Yandava C."/>
            <person name="Straight P."/>
            <person name="Clardy J."/>
            <person name="Hung D."/>
            <person name="Kolter R."/>
            <person name="Mekalanos J."/>
            <person name="Walker S."/>
            <person name="Walsh C.T."/>
            <person name="Wieland B.L.C."/>
            <person name="Ilzarbe M."/>
            <person name="Galagan J."/>
            <person name="Nusbaum C."/>
            <person name="Birren B."/>
        </authorList>
    </citation>
    <scope>NUCLEOTIDE SEQUENCE [LARGE SCALE GENOMIC DNA]</scope>
    <source>
        <strain evidence="2">ATCC 14672 / DSM 40746 / JCM 4963 / KCTC 9882 / NRRL B-12104 / FH 1290</strain>
    </source>
</reference>
<dbReference type="Proteomes" id="UP000003824">
    <property type="component" value="Unassembled WGS sequence"/>
</dbReference>
<organism evidence="1 2">
    <name type="scientific">Streptomyces viridosporus (strain ATCC 14672 / DSM 40746 / JCM 4963 / KCTC 9882 / NRRL B-12104 / FH 1290)</name>
    <name type="common">Streptomyces ghanaensis</name>
    <dbReference type="NCBI Taxonomy" id="566461"/>
    <lineage>
        <taxon>Bacteria</taxon>
        <taxon>Bacillati</taxon>
        <taxon>Actinomycetota</taxon>
        <taxon>Actinomycetes</taxon>
        <taxon>Kitasatosporales</taxon>
        <taxon>Streptomycetaceae</taxon>
        <taxon>Streptomyces</taxon>
    </lineage>
</organism>
<proteinExistence type="predicted"/>
<dbReference type="EMBL" id="DS999641">
    <property type="protein sequence ID" value="EFE70557.2"/>
    <property type="molecule type" value="Genomic_DNA"/>
</dbReference>
<evidence type="ECO:0000313" key="1">
    <source>
        <dbReference type="EMBL" id="EFE70557.2"/>
    </source>
</evidence>